<keyword evidence="3" id="KW-1185">Reference proteome</keyword>
<dbReference type="EMBL" id="VSRR010036938">
    <property type="protein sequence ID" value="MPC73510.1"/>
    <property type="molecule type" value="Genomic_DNA"/>
</dbReference>
<gene>
    <name evidence="2" type="ORF">E2C01_067842</name>
</gene>
<sequence>MLLIEKRQYCVGTFICYEIGNDTLRRGARILDVLEEDGRAKVRSTFNELVKLVNVLRSWMARNCVRKVIDQVSDVEDQASEQRKEEVERAPTKTEIRL</sequence>
<proteinExistence type="predicted"/>
<reference evidence="2 3" key="1">
    <citation type="submission" date="2019-05" db="EMBL/GenBank/DDBJ databases">
        <title>Another draft genome of Portunus trituberculatus and its Hox gene families provides insights of decapod evolution.</title>
        <authorList>
            <person name="Jeong J.-H."/>
            <person name="Song I."/>
            <person name="Kim S."/>
            <person name="Choi T."/>
            <person name="Kim D."/>
            <person name="Ryu S."/>
            <person name="Kim W."/>
        </authorList>
    </citation>
    <scope>NUCLEOTIDE SEQUENCE [LARGE SCALE GENOMIC DNA]</scope>
    <source>
        <tissue evidence="2">Muscle</tissue>
    </source>
</reference>
<evidence type="ECO:0000313" key="2">
    <source>
        <dbReference type="EMBL" id="MPC73510.1"/>
    </source>
</evidence>
<comment type="caution">
    <text evidence="2">The sequence shown here is derived from an EMBL/GenBank/DDBJ whole genome shotgun (WGS) entry which is preliminary data.</text>
</comment>
<evidence type="ECO:0000313" key="3">
    <source>
        <dbReference type="Proteomes" id="UP000324222"/>
    </source>
</evidence>
<protein>
    <submittedName>
        <fullName evidence="2">Uncharacterized protein</fullName>
    </submittedName>
</protein>
<accession>A0A5B7HM51</accession>
<dbReference type="Proteomes" id="UP000324222">
    <property type="component" value="Unassembled WGS sequence"/>
</dbReference>
<name>A0A5B7HM51_PORTR</name>
<organism evidence="2 3">
    <name type="scientific">Portunus trituberculatus</name>
    <name type="common">Swimming crab</name>
    <name type="synonym">Neptunus trituberculatus</name>
    <dbReference type="NCBI Taxonomy" id="210409"/>
    <lineage>
        <taxon>Eukaryota</taxon>
        <taxon>Metazoa</taxon>
        <taxon>Ecdysozoa</taxon>
        <taxon>Arthropoda</taxon>
        <taxon>Crustacea</taxon>
        <taxon>Multicrustacea</taxon>
        <taxon>Malacostraca</taxon>
        <taxon>Eumalacostraca</taxon>
        <taxon>Eucarida</taxon>
        <taxon>Decapoda</taxon>
        <taxon>Pleocyemata</taxon>
        <taxon>Brachyura</taxon>
        <taxon>Eubrachyura</taxon>
        <taxon>Portunoidea</taxon>
        <taxon>Portunidae</taxon>
        <taxon>Portuninae</taxon>
        <taxon>Portunus</taxon>
    </lineage>
</organism>
<evidence type="ECO:0000256" key="1">
    <source>
        <dbReference type="SAM" id="MobiDB-lite"/>
    </source>
</evidence>
<dbReference type="AlphaFoldDB" id="A0A5B7HM51"/>
<feature type="compositionally biased region" description="Basic and acidic residues" evidence="1">
    <location>
        <begin position="80"/>
        <end position="98"/>
    </location>
</feature>
<feature type="region of interest" description="Disordered" evidence="1">
    <location>
        <begin position="74"/>
        <end position="98"/>
    </location>
</feature>